<organism evidence="2 3">
    <name type="scientific">Spirilliplanes yamanashiensis</name>
    <dbReference type="NCBI Taxonomy" id="42233"/>
    <lineage>
        <taxon>Bacteria</taxon>
        <taxon>Bacillati</taxon>
        <taxon>Actinomycetota</taxon>
        <taxon>Actinomycetes</taxon>
        <taxon>Micromonosporales</taxon>
        <taxon>Micromonosporaceae</taxon>
        <taxon>Spirilliplanes</taxon>
    </lineage>
</organism>
<comment type="caution">
    <text evidence="2">The sequence shown here is derived from an EMBL/GenBank/DDBJ whole genome shotgun (WGS) entry which is preliminary data.</text>
</comment>
<keyword evidence="3" id="KW-1185">Reference proteome</keyword>
<feature type="region of interest" description="Disordered" evidence="1">
    <location>
        <begin position="71"/>
        <end position="106"/>
    </location>
</feature>
<dbReference type="EMBL" id="BOOY01000024">
    <property type="protein sequence ID" value="GIJ03717.1"/>
    <property type="molecule type" value="Genomic_DNA"/>
</dbReference>
<feature type="compositionally biased region" description="Low complexity" evidence="1">
    <location>
        <begin position="151"/>
        <end position="161"/>
    </location>
</feature>
<accession>A0A8J4DJ25</accession>
<reference evidence="2" key="1">
    <citation type="submission" date="2021-01" db="EMBL/GenBank/DDBJ databases">
        <title>Whole genome shotgun sequence of Spirilliplanes yamanashiensis NBRC 15828.</title>
        <authorList>
            <person name="Komaki H."/>
            <person name="Tamura T."/>
        </authorList>
    </citation>
    <scope>NUCLEOTIDE SEQUENCE</scope>
    <source>
        <strain evidence="2">NBRC 15828</strain>
    </source>
</reference>
<feature type="region of interest" description="Disordered" evidence="1">
    <location>
        <begin position="121"/>
        <end position="169"/>
    </location>
</feature>
<dbReference type="Proteomes" id="UP000652013">
    <property type="component" value="Unassembled WGS sequence"/>
</dbReference>
<name>A0A8J4DJ25_9ACTN</name>
<evidence type="ECO:0000313" key="2">
    <source>
        <dbReference type="EMBL" id="GIJ03717.1"/>
    </source>
</evidence>
<feature type="compositionally biased region" description="Gly residues" evidence="1">
    <location>
        <begin position="131"/>
        <end position="150"/>
    </location>
</feature>
<protein>
    <submittedName>
        <fullName evidence="2">Uncharacterized protein</fullName>
    </submittedName>
</protein>
<feature type="compositionally biased region" description="Pro residues" evidence="1">
    <location>
        <begin position="78"/>
        <end position="95"/>
    </location>
</feature>
<evidence type="ECO:0000256" key="1">
    <source>
        <dbReference type="SAM" id="MobiDB-lite"/>
    </source>
</evidence>
<sequence>MSLTRRQLSLFGVEAADPSPLDLAGLLFAPGRLTRMGGTARIAVTVDAAWRVHVLAAELRHRGIEITWKPVRLDAPDPEPPPPDAAADPADPPPAADDDPPVEFVEPDGYVVGVARAADPEEPAAPADGTAAGGGGPVGSDPAAGGGPVDGGAAVAGAPGADSGGPGIAAEATGPRVGFEVLTSYSTMLAPVVALHRPAWLSGARLRLWVAAAGTVEPGGVVLDLDPGADLDQVEGALARVGLAPALIKERRAFRISGRRRLARLAELVGERPAAAPEGAWPTTPE</sequence>
<dbReference type="AlphaFoldDB" id="A0A8J4DJ25"/>
<gene>
    <name evidence="2" type="ORF">Sya03_30690</name>
</gene>
<dbReference type="RefSeq" id="WP_203938990.1">
    <property type="nucleotide sequence ID" value="NZ_BAAAGJ010000002.1"/>
</dbReference>
<evidence type="ECO:0000313" key="3">
    <source>
        <dbReference type="Proteomes" id="UP000652013"/>
    </source>
</evidence>
<proteinExistence type="predicted"/>